<dbReference type="InterPro" id="IPR038274">
    <property type="entry name" value="Atg6/Beclin_C_sf"/>
</dbReference>
<feature type="region of interest" description="Disordered" evidence="2">
    <location>
        <begin position="1"/>
        <end position="25"/>
    </location>
</feature>
<reference evidence="4 5" key="1">
    <citation type="submission" date="2024-04" db="EMBL/GenBank/DDBJ databases">
        <title>Tritrichomonas musculus Genome.</title>
        <authorList>
            <person name="Alves-Ferreira E."/>
            <person name="Grigg M."/>
            <person name="Lorenzi H."/>
            <person name="Galac M."/>
        </authorList>
    </citation>
    <scope>NUCLEOTIDE SEQUENCE [LARGE SCALE GENOMIC DNA]</scope>
    <source>
        <strain evidence="4 5">EAF2021</strain>
    </source>
</reference>
<dbReference type="InterPro" id="IPR040455">
    <property type="entry name" value="Atg6_BARA"/>
</dbReference>
<accession>A0ABR2HWE0</accession>
<feature type="compositionally biased region" description="Polar residues" evidence="2">
    <location>
        <begin position="85"/>
        <end position="98"/>
    </location>
</feature>
<dbReference type="PANTHER" id="PTHR12768:SF4">
    <property type="entry name" value="BECLIN-1"/>
    <property type="match status" value="1"/>
</dbReference>
<sequence length="443" mass="50846">MQKEKIEKEKLGNENKDKKDKKNKKERPSAIFICQQCRLPCVAVASSWYFLFKKSSSNNIDLTDSSNSLSSSSNKNNFKRSNTNKPHSNTVSSGNPINPSIKIDANAKNDINLSPPEPNSYIEKTSFLIYVKDVWAFQSQYDDIISEIRNVRNIDFPLCDSCMKSALLIGYCQVSLSQILRIYSFQLNLSNGNFVAFDEDIKYRIQSSHVENRNFHKARKMTIDQKIAPSQPQRAIALISDDLVDSPSTNNSLKTPRNKQNISFKACTLHTVFSFSYNRHYSTINGFRLGTLTPDTVTRTEVDTALFFLCQFVIFLGKMVGVNVKYIRTNLYMEAISENETFAEVHLPSPKSKKKKYELFNSCMETFFNVCYTIFSKPCINESYRRPPFLIDLTTKKIGDVPFKFSKKDPSRWTHAMRLLTIDLKTIQYLALENFVNSVDVNF</sequence>
<dbReference type="Gene3D" id="1.10.418.40">
    <property type="entry name" value="Autophagy protein 6/Beclin 1"/>
    <property type="match status" value="1"/>
</dbReference>
<name>A0ABR2HWE0_9EUKA</name>
<feature type="domain" description="Atg6 BARA" evidence="3">
    <location>
        <begin position="268"/>
        <end position="429"/>
    </location>
</feature>
<dbReference type="PANTHER" id="PTHR12768">
    <property type="entry name" value="BECLIN 1"/>
    <property type="match status" value="1"/>
</dbReference>
<evidence type="ECO:0000313" key="5">
    <source>
        <dbReference type="Proteomes" id="UP001470230"/>
    </source>
</evidence>
<dbReference type="InterPro" id="IPR007243">
    <property type="entry name" value="Atg6/Beclin"/>
</dbReference>
<comment type="similarity">
    <text evidence="1">Belongs to the beclin family.</text>
</comment>
<protein>
    <recommendedName>
        <fullName evidence="3">Atg6 BARA domain-containing protein</fullName>
    </recommendedName>
</protein>
<comment type="caution">
    <text evidence="4">The sequence shown here is derived from an EMBL/GenBank/DDBJ whole genome shotgun (WGS) entry which is preliminary data.</text>
</comment>
<feature type="compositionally biased region" description="Basic and acidic residues" evidence="2">
    <location>
        <begin position="1"/>
        <end position="20"/>
    </location>
</feature>
<evidence type="ECO:0000313" key="4">
    <source>
        <dbReference type="EMBL" id="KAK8853821.1"/>
    </source>
</evidence>
<feature type="compositionally biased region" description="Low complexity" evidence="2">
    <location>
        <begin position="63"/>
        <end position="84"/>
    </location>
</feature>
<dbReference type="Proteomes" id="UP001470230">
    <property type="component" value="Unassembled WGS sequence"/>
</dbReference>
<evidence type="ECO:0000259" key="3">
    <source>
        <dbReference type="Pfam" id="PF04111"/>
    </source>
</evidence>
<keyword evidence="5" id="KW-1185">Reference proteome</keyword>
<gene>
    <name evidence="4" type="ORF">M9Y10_016364</name>
</gene>
<organism evidence="4 5">
    <name type="scientific">Tritrichomonas musculus</name>
    <dbReference type="NCBI Taxonomy" id="1915356"/>
    <lineage>
        <taxon>Eukaryota</taxon>
        <taxon>Metamonada</taxon>
        <taxon>Parabasalia</taxon>
        <taxon>Tritrichomonadida</taxon>
        <taxon>Tritrichomonadidae</taxon>
        <taxon>Tritrichomonas</taxon>
    </lineage>
</organism>
<evidence type="ECO:0000256" key="2">
    <source>
        <dbReference type="SAM" id="MobiDB-lite"/>
    </source>
</evidence>
<feature type="region of interest" description="Disordered" evidence="2">
    <location>
        <begin position="63"/>
        <end position="99"/>
    </location>
</feature>
<dbReference type="EMBL" id="JAPFFF010000021">
    <property type="protein sequence ID" value="KAK8853821.1"/>
    <property type="molecule type" value="Genomic_DNA"/>
</dbReference>
<evidence type="ECO:0000256" key="1">
    <source>
        <dbReference type="ARBA" id="ARBA00005965"/>
    </source>
</evidence>
<dbReference type="Pfam" id="PF04111">
    <property type="entry name" value="APG6"/>
    <property type="match status" value="1"/>
</dbReference>
<proteinExistence type="inferred from homology"/>